<dbReference type="AlphaFoldDB" id="A0AAV9GBH4"/>
<evidence type="ECO:0000313" key="7">
    <source>
        <dbReference type="Proteomes" id="UP001321760"/>
    </source>
</evidence>
<dbReference type="PANTHER" id="PTHR35814:SF1">
    <property type="entry name" value="GLUTATHIONE S-TRANSFERASE-RELATED"/>
    <property type="match status" value="1"/>
</dbReference>
<reference evidence="6" key="2">
    <citation type="submission" date="2023-05" db="EMBL/GenBank/DDBJ databases">
        <authorList>
            <consortium name="Lawrence Berkeley National Laboratory"/>
            <person name="Steindorff A."/>
            <person name="Hensen N."/>
            <person name="Bonometti L."/>
            <person name="Westerberg I."/>
            <person name="Brannstrom I.O."/>
            <person name="Guillou S."/>
            <person name="Cros-Aarteil S."/>
            <person name="Calhoun S."/>
            <person name="Haridas S."/>
            <person name="Kuo A."/>
            <person name="Mondo S."/>
            <person name="Pangilinan J."/>
            <person name="Riley R."/>
            <person name="Labutti K."/>
            <person name="Andreopoulos B."/>
            <person name="Lipzen A."/>
            <person name="Chen C."/>
            <person name="Yanf M."/>
            <person name="Daum C."/>
            <person name="Ng V."/>
            <person name="Clum A."/>
            <person name="Ohm R."/>
            <person name="Martin F."/>
            <person name="Silar P."/>
            <person name="Natvig D."/>
            <person name="Lalanne C."/>
            <person name="Gautier V."/>
            <person name="Ament-Velasquez S.L."/>
            <person name="Kruys A."/>
            <person name="Hutchinson M.I."/>
            <person name="Powell A.J."/>
            <person name="Barry K."/>
            <person name="Miller A.N."/>
            <person name="Grigoriev I.V."/>
            <person name="Debuchy R."/>
            <person name="Gladieux P."/>
            <person name="Thoren M.H."/>
            <person name="Johannesson H."/>
        </authorList>
    </citation>
    <scope>NUCLEOTIDE SEQUENCE</scope>
    <source>
        <strain evidence="6">PSN243</strain>
    </source>
</reference>
<feature type="transmembrane region" description="Helical" evidence="5">
    <location>
        <begin position="124"/>
        <end position="145"/>
    </location>
</feature>
<organism evidence="6 7">
    <name type="scientific">Podospora aff. communis PSN243</name>
    <dbReference type="NCBI Taxonomy" id="3040156"/>
    <lineage>
        <taxon>Eukaryota</taxon>
        <taxon>Fungi</taxon>
        <taxon>Dikarya</taxon>
        <taxon>Ascomycota</taxon>
        <taxon>Pezizomycotina</taxon>
        <taxon>Sordariomycetes</taxon>
        <taxon>Sordariomycetidae</taxon>
        <taxon>Sordariales</taxon>
        <taxon>Podosporaceae</taxon>
        <taxon>Podospora</taxon>
    </lineage>
</organism>
<dbReference type="Gene3D" id="1.20.120.550">
    <property type="entry name" value="Membrane associated eicosanoid/glutathione metabolism-like domain"/>
    <property type="match status" value="1"/>
</dbReference>
<sequence length="152" mass="16395">MTTRIGLHHIDIVGPLLPITGAFAIPFTAYFALLSTRVCKLRLKDKIYLGNAENDHDEEAAIATRAHANFAEYVPLALGLAAFAELNGASKQALTLSLGGLLVARVLHVEFGLRRPGCTGMGRVVGYYGTMGAMSFLAGYAGYLVKDYWFAK</sequence>
<keyword evidence="3 5" id="KW-1133">Transmembrane helix</keyword>
<keyword evidence="7" id="KW-1185">Reference proteome</keyword>
<dbReference type="Pfam" id="PF01124">
    <property type="entry name" value="MAPEG"/>
    <property type="match status" value="1"/>
</dbReference>
<feature type="transmembrane region" description="Helical" evidence="5">
    <location>
        <begin position="12"/>
        <end position="34"/>
    </location>
</feature>
<dbReference type="EMBL" id="MU865976">
    <property type="protein sequence ID" value="KAK4444516.1"/>
    <property type="molecule type" value="Genomic_DNA"/>
</dbReference>
<dbReference type="SUPFAM" id="SSF161084">
    <property type="entry name" value="MAPEG domain-like"/>
    <property type="match status" value="1"/>
</dbReference>
<dbReference type="GO" id="GO:0016020">
    <property type="term" value="C:membrane"/>
    <property type="evidence" value="ECO:0007669"/>
    <property type="project" value="UniProtKB-SubCell"/>
</dbReference>
<keyword evidence="4 5" id="KW-0472">Membrane</keyword>
<evidence type="ECO:0000256" key="3">
    <source>
        <dbReference type="ARBA" id="ARBA00022989"/>
    </source>
</evidence>
<protein>
    <submittedName>
        <fullName evidence="6">MAPEG family-domain-containing protein</fullName>
    </submittedName>
</protein>
<comment type="caution">
    <text evidence="6">The sequence shown here is derived from an EMBL/GenBank/DDBJ whole genome shotgun (WGS) entry which is preliminary data.</text>
</comment>
<reference evidence="6" key="1">
    <citation type="journal article" date="2023" name="Mol. Phylogenet. Evol.">
        <title>Genome-scale phylogeny and comparative genomics of the fungal order Sordariales.</title>
        <authorList>
            <person name="Hensen N."/>
            <person name="Bonometti L."/>
            <person name="Westerberg I."/>
            <person name="Brannstrom I.O."/>
            <person name="Guillou S."/>
            <person name="Cros-Aarteil S."/>
            <person name="Calhoun S."/>
            <person name="Haridas S."/>
            <person name="Kuo A."/>
            <person name="Mondo S."/>
            <person name="Pangilinan J."/>
            <person name="Riley R."/>
            <person name="LaButti K."/>
            <person name="Andreopoulos B."/>
            <person name="Lipzen A."/>
            <person name="Chen C."/>
            <person name="Yan M."/>
            <person name="Daum C."/>
            <person name="Ng V."/>
            <person name="Clum A."/>
            <person name="Steindorff A."/>
            <person name="Ohm R.A."/>
            <person name="Martin F."/>
            <person name="Silar P."/>
            <person name="Natvig D.O."/>
            <person name="Lalanne C."/>
            <person name="Gautier V."/>
            <person name="Ament-Velasquez S.L."/>
            <person name="Kruys A."/>
            <person name="Hutchinson M.I."/>
            <person name="Powell A.J."/>
            <person name="Barry K."/>
            <person name="Miller A.N."/>
            <person name="Grigoriev I.V."/>
            <person name="Debuchy R."/>
            <person name="Gladieux P."/>
            <person name="Hiltunen Thoren M."/>
            <person name="Johannesson H."/>
        </authorList>
    </citation>
    <scope>NUCLEOTIDE SEQUENCE</scope>
    <source>
        <strain evidence="6">PSN243</strain>
    </source>
</reference>
<dbReference type="InterPro" id="IPR001129">
    <property type="entry name" value="Membr-assoc_MAPEG"/>
</dbReference>
<dbReference type="Proteomes" id="UP001321760">
    <property type="component" value="Unassembled WGS sequence"/>
</dbReference>
<name>A0AAV9GBH4_9PEZI</name>
<proteinExistence type="predicted"/>
<evidence type="ECO:0000256" key="5">
    <source>
        <dbReference type="SAM" id="Phobius"/>
    </source>
</evidence>
<dbReference type="InterPro" id="IPR023352">
    <property type="entry name" value="MAPEG-like_dom_sf"/>
</dbReference>
<keyword evidence="2 5" id="KW-0812">Transmembrane</keyword>
<accession>A0AAV9GBH4</accession>
<evidence type="ECO:0000256" key="4">
    <source>
        <dbReference type="ARBA" id="ARBA00023136"/>
    </source>
</evidence>
<dbReference type="PANTHER" id="PTHR35814">
    <property type="match status" value="1"/>
</dbReference>
<comment type="subcellular location">
    <subcellularLocation>
        <location evidence="1">Membrane</location>
    </subcellularLocation>
</comment>
<gene>
    <name evidence="6" type="ORF">QBC34DRAFT_474751</name>
</gene>
<evidence type="ECO:0000256" key="2">
    <source>
        <dbReference type="ARBA" id="ARBA00022692"/>
    </source>
</evidence>
<evidence type="ECO:0000313" key="6">
    <source>
        <dbReference type="EMBL" id="KAK4444516.1"/>
    </source>
</evidence>
<evidence type="ECO:0000256" key="1">
    <source>
        <dbReference type="ARBA" id="ARBA00004370"/>
    </source>
</evidence>